<feature type="transmembrane region" description="Helical" evidence="1">
    <location>
        <begin position="48"/>
        <end position="67"/>
    </location>
</feature>
<organism evidence="2 3">
    <name type="scientific">Pseudonocardia abyssalis</name>
    <dbReference type="NCBI Taxonomy" id="2792008"/>
    <lineage>
        <taxon>Bacteria</taxon>
        <taxon>Bacillati</taxon>
        <taxon>Actinomycetota</taxon>
        <taxon>Actinomycetes</taxon>
        <taxon>Pseudonocardiales</taxon>
        <taxon>Pseudonocardiaceae</taxon>
        <taxon>Pseudonocardia</taxon>
    </lineage>
</organism>
<accession>A0ABS6USA1</accession>
<gene>
    <name evidence="2" type="ORF">I4I81_12850</name>
</gene>
<evidence type="ECO:0000313" key="3">
    <source>
        <dbReference type="Proteomes" id="UP000694287"/>
    </source>
</evidence>
<keyword evidence="1" id="KW-1133">Transmembrane helix</keyword>
<name>A0ABS6USA1_9PSEU</name>
<keyword evidence="1" id="KW-0472">Membrane</keyword>
<dbReference type="Proteomes" id="UP000694287">
    <property type="component" value="Unassembled WGS sequence"/>
</dbReference>
<evidence type="ECO:0000313" key="2">
    <source>
        <dbReference type="EMBL" id="MBW0135136.1"/>
    </source>
</evidence>
<dbReference type="EMBL" id="JADQDK010000001">
    <property type="protein sequence ID" value="MBW0135136.1"/>
    <property type="molecule type" value="Genomic_DNA"/>
</dbReference>
<proteinExistence type="predicted"/>
<keyword evidence="1" id="KW-0812">Transmembrane</keyword>
<keyword evidence="3" id="KW-1185">Reference proteome</keyword>
<dbReference type="RefSeq" id="WP_218600877.1">
    <property type="nucleotide sequence ID" value="NZ_JADQDJ010000005.1"/>
</dbReference>
<feature type="transmembrane region" description="Helical" evidence="1">
    <location>
        <begin position="15"/>
        <end position="36"/>
    </location>
</feature>
<protein>
    <submittedName>
        <fullName evidence="2">Uncharacterized protein</fullName>
    </submittedName>
</protein>
<sequence>MTATLPGRTVADRPWAAAGTLEVVGLLSGAAWAPTLPPDGDRPAARGLAGVCCAAVAVVLLAHVAAYELVRLPVVPGRPSPSTA</sequence>
<comment type="caution">
    <text evidence="2">The sequence shown here is derived from an EMBL/GenBank/DDBJ whole genome shotgun (WGS) entry which is preliminary data.</text>
</comment>
<reference evidence="2 3" key="1">
    <citation type="submission" date="2020-11" db="EMBL/GenBank/DDBJ databases">
        <title>Pseudonocardia abyssalis sp. nov. and Pseudonocardia oceani sp. nov., description and phylogenomic analysis of two novel actinomycetes isolated from the deep Southern Ocean.</title>
        <authorList>
            <person name="Parra J."/>
        </authorList>
    </citation>
    <scope>NUCLEOTIDE SEQUENCE [LARGE SCALE GENOMIC DNA]</scope>
    <source>
        <strain evidence="2 3">KRD-168</strain>
    </source>
</reference>
<evidence type="ECO:0000256" key="1">
    <source>
        <dbReference type="SAM" id="Phobius"/>
    </source>
</evidence>